<dbReference type="RefSeq" id="WP_200923580.1">
    <property type="nucleotide sequence ID" value="NZ_CP092630.1"/>
</dbReference>
<organism evidence="2 3">
    <name type="scientific">Shewanella xiamenensis</name>
    <dbReference type="NCBI Taxonomy" id="332186"/>
    <lineage>
        <taxon>Bacteria</taxon>
        <taxon>Pseudomonadati</taxon>
        <taxon>Pseudomonadota</taxon>
        <taxon>Gammaproteobacteria</taxon>
        <taxon>Alteromonadales</taxon>
        <taxon>Shewanellaceae</taxon>
        <taxon>Shewanella</taxon>
    </lineage>
</organism>
<dbReference type="Proteomes" id="UP001159075">
    <property type="component" value="Unassembled WGS sequence"/>
</dbReference>
<feature type="domain" description="Bacteriophage T5 Orf172 DNA-binding" evidence="1">
    <location>
        <begin position="11"/>
        <end position="86"/>
    </location>
</feature>
<reference evidence="2 3" key="1">
    <citation type="submission" date="2022-09" db="EMBL/GenBank/DDBJ databases">
        <title>The outer-membrane cytochrome OmcA is essential for infection of Shewanella oneidensis by a zebrafish-associated bacteriophage.</title>
        <authorList>
            <person name="Grenfell A.W."/>
            <person name="Intile P."/>
            <person name="Mcfarlane J."/>
            <person name="Leung D."/>
            <person name="Abdalla K."/>
            <person name="Wold M."/>
            <person name="Kees E."/>
            <person name="Gralnick J."/>
        </authorList>
    </citation>
    <scope>NUCLEOTIDE SEQUENCE [LARGE SCALE GENOMIC DNA]</scope>
    <source>
        <strain evidence="2 3">NF-5</strain>
    </source>
</reference>
<proteinExistence type="predicted"/>
<evidence type="ECO:0000313" key="3">
    <source>
        <dbReference type="Proteomes" id="UP001159075"/>
    </source>
</evidence>
<dbReference type="Pfam" id="PF13455">
    <property type="entry name" value="MUG113"/>
    <property type="match status" value="1"/>
</dbReference>
<dbReference type="SMART" id="SM00974">
    <property type="entry name" value="T5orf172"/>
    <property type="match status" value="1"/>
</dbReference>
<comment type="caution">
    <text evidence="2">The sequence shown here is derived from an EMBL/GenBank/DDBJ whole genome shotgun (WGS) entry which is preliminary data.</text>
</comment>
<protein>
    <submittedName>
        <fullName evidence="2">GIY-YIG nuclease family protein</fullName>
    </submittedName>
</protein>
<accession>A0ABT6U7H9</accession>
<gene>
    <name evidence="2" type="ORF">ODY93_02480</name>
</gene>
<sequence length="113" mass="13142">MALYFFIENEDLINQRIKIGISKDPVKRLKALQTGNSRRLALMGWIDSGTDRELETQLHQKYKDQRVIGEWFEINHEIVLDLLKAHSHCSYIAKKSNAGELTGYDRHGLPEYI</sequence>
<keyword evidence="3" id="KW-1185">Reference proteome</keyword>
<evidence type="ECO:0000259" key="1">
    <source>
        <dbReference type="SMART" id="SM00974"/>
    </source>
</evidence>
<dbReference type="EMBL" id="JAOTLW010000002">
    <property type="protein sequence ID" value="MDI5830421.1"/>
    <property type="molecule type" value="Genomic_DNA"/>
</dbReference>
<name>A0ABT6U7H9_9GAMM</name>
<dbReference type="InterPro" id="IPR018306">
    <property type="entry name" value="Phage_T5_Orf172_DNA-bd"/>
</dbReference>
<evidence type="ECO:0000313" key="2">
    <source>
        <dbReference type="EMBL" id="MDI5830421.1"/>
    </source>
</evidence>